<evidence type="ECO:0000256" key="4">
    <source>
        <dbReference type="ARBA" id="ARBA00023136"/>
    </source>
</evidence>
<keyword evidence="2 5" id="KW-0812">Transmembrane</keyword>
<comment type="caution">
    <text evidence="7">The sequence shown here is derived from an EMBL/GenBank/DDBJ whole genome shotgun (WGS) entry which is preliminary data.</text>
</comment>
<name>A0ABW3QFK8_9BACT</name>
<evidence type="ECO:0000256" key="2">
    <source>
        <dbReference type="ARBA" id="ARBA00022692"/>
    </source>
</evidence>
<sequence length="237" mass="26201">MSCVAMTVSILTSQNVALEYEPASLGDRILALMLDYLIFLGWIIFYFVLIRLMPGVFQNRFASTAVLVLPFMLYDLLCEVFLNGQSLGKIAMKIRVVMLDGSPPGLGAYLIRWLFRLVESPVFFAGVVPLIAIAANGRGQRVGDMAAGTTVVKLTRPVTLAQVTYHDLPEDYQVSFPEVAQLSDRDLNTIRAALRSNNAQIIELAANKVKQVIGVRSELHDVTFLRTIISDYQSLAS</sequence>
<feature type="domain" description="RDD" evidence="6">
    <location>
        <begin position="23"/>
        <end position="148"/>
    </location>
</feature>
<protein>
    <submittedName>
        <fullName evidence="7">RDD family protein</fullName>
    </submittedName>
</protein>
<evidence type="ECO:0000256" key="1">
    <source>
        <dbReference type="ARBA" id="ARBA00004141"/>
    </source>
</evidence>
<feature type="transmembrane region" description="Helical" evidence="5">
    <location>
        <begin position="29"/>
        <end position="49"/>
    </location>
</feature>
<reference evidence="8" key="1">
    <citation type="journal article" date="2019" name="Int. J. Syst. Evol. Microbiol.">
        <title>The Global Catalogue of Microorganisms (GCM) 10K type strain sequencing project: providing services to taxonomists for standard genome sequencing and annotation.</title>
        <authorList>
            <consortium name="The Broad Institute Genomics Platform"/>
            <consortium name="The Broad Institute Genome Sequencing Center for Infectious Disease"/>
            <person name="Wu L."/>
            <person name="Ma J."/>
        </authorList>
    </citation>
    <scope>NUCLEOTIDE SEQUENCE [LARGE SCALE GENOMIC DNA]</scope>
    <source>
        <strain evidence="8">CCUG 55608</strain>
    </source>
</reference>
<dbReference type="Proteomes" id="UP001597116">
    <property type="component" value="Unassembled WGS sequence"/>
</dbReference>
<evidence type="ECO:0000256" key="3">
    <source>
        <dbReference type="ARBA" id="ARBA00022989"/>
    </source>
</evidence>
<dbReference type="Pfam" id="PF06271">
    <property type="entry name" value="RDD"/>
    <property type="match status" value="1"/>
</dbReference>
<evidence type="ECO:0000313" key="8">
    <source>
        <dbReference type="Proteomes" id="UP001597116"/>
    </source>
</evidence>
<comment type="subcellular location">
    <subcellularLocation>
        <location evidence="1">Membrane</location>
        <topology evidence="1">Multi-pass membrane protein</topology>
    </subcellularLocation>
</comment>
<evidence type="ECO:0000313" key="7">
    <source>
        <dbReference type="EMBL" id="MFD1144045.1"/>
    </source>
</evidence>
<dbReference type="PANTHER" id="PTHR38480">
    <property type="entry name" value="SLR0254 PROTEIN"/>
    <property type="match status" value="1"/>
</dbReference>
<keyword evidence="8" id="KW-1185">Reference proteome</keyword>
<dbReference type="PANTHER" id="PTHR38480:SF1">
    <property type="entry name" value="SLR0254 PROTEIN"/>
    <property type="match status" value="1"/>
</dbReference>
<keyword evidence="3 5" id="KW-1133">Transmembrane helix</keyword>
<dbReference type="EMBL" id="JBHTLP010000019">
    <property type="protein sequence ID" value="MFD1144045.1"/>
    <property type="molecule type" value="Genomic_DNA"/>
</dbReference>
<feature type="transmembrane region" description="Helical" evidence="5">
    <location>
        <begin position="113"/>
        <end position="135"/>
    </location>
</feature>
<proteinExistence type="predicted"/>
<feature type="transmembrane region" description="Helical" evidence="5">
    <location>
        <begin position="61"/>
        <end position="82"/>
    </location>
</feature>
<organism evidence="7 8">
    <name type="scientific">Larkinella insperata</name>
    <dbReference type="NCBI Taxonomy" id="332158"/>
    <lineage>
        <taxon>Bacteria</taxon>
        <taxon>Pseudomonadati</taxon>
        <taxon>Bacteroidota</taxon>
        <taxon>Cytophagia</taxon>
        <taxon>Cytophagales</taxon>
        <taxon>Spirosomataceae</taxon>
        <taxon>Larkinella</taxon>
    </lineage>
</organism>
<gene>
    <name evidence="7" type="ORF">ACFQ4C_23165</name>
</gene>
<evidence type="ECO:0000256" key="5">
    <source>
        <dbReference type="SAM" id="Phobius"/>
    </source>
</evidence>
<accession>A0ABW3QFK8</accession>
<dbReference type="InterPro" id="IPR010432">
    <property type="entry name" value="RDD"/>
</dbReference>
<keyword evidence="4 5" id="KW-0472">Membrane</keyword>
<evidence type="ECO:0000259" key="6">
    <source>
        <dbReference type="Pfam" id="PF06271"/>
    </source>
</evidence>